<dbReference type="EMBL" id="GG662840">
    <property type="protein sequence ID" value="EWS76197.1"/>
    <property type="molecule type" value="Genomic_DNA"/>
</dbReference>
<name>W7XEM2_TETTS</name>
<dbReference type="Proteomes" id="UP000009168">
    <property type="component" value="Unassembled WGS sequence"/>
</dbReference>
<dbReference type="KEGG" id="tet:TTHERM_000170479"/>
<reference evidence="2" key="1">
    <citation type="journal article" date="2006" name="PLoS Biol.">
        <title>Macronuclear genome sequence of the ciliate Tetrahymena thermophila, a model eukaryote.</title>
        <authorList>
            <person name="Eisen J.A."/>
            <person name="Coyne R.S."/>
            <person name="Wu M."/>
            <person name="Wu D."/>
            <person name="Thiagarajan M."/>
            <person name="Wortman J.R."/>
            <person name="Badger J.H."/>
            <person name="Ren Q."/>
            <person name="Amedeo P."/>
            <person name="Jones K.M."/>
            <person name="Tallon L.J."/>
            <person name="Delcher A.L."/>
            <person name="Salzberg S.L."/>
            <person name="Silva J.C."/>
            <person name="Haas B.J."/>
            <person name="Majoros W.H."/>
            <person name="Farzad M."/>
            <person name="Carlton J.M."/>
            <person name="Smith R.K. Jr."/>
            <person name="Garg J."/>
            <person name="Pearlman R.E."/>
            <person name="Karrer K.M."/>
            <person name="Sun L."/>
            <person name="Manning G."/>
            <person name="Elde N.C."/>
            <person name="Turkewitz A.P."/>
            <person name="Asai D.J."/>
            <person name="Wilkes D.E."/>
            <person name="Wang Y."/>
            <person name="Cai H."/>
            <person name="Collins K."/>
            <person name="Stewart B.A."/>
            <person name="Lee S.R."/>
            <person name="Wilamowska K."/>
            <person name="Weinberg Z."/>
            <person name="Ruzzo W.L."/>
            <person name="Wloga D."/>
            <person name="Gaertig J."/>
            <person name="Frankel J."/>
            <person name="Tsao C.-C."/>
            <person name="Gorovsky M.A."/>
            <person name="Keeling P.J."/>
            <person name="Waller R.F."/>
            <person name="Patron N.J."/>
            <person name="Cherry J.M."/>
            <person name="Stover N.A."/>
            <person name="Krieger C.J."/>
            <person name="del Toro C."/>
            <person name="Ryder H.F."/>
            <person name="Williamson S.C."/>
            <person name="Barbeau R.A."/>
            <person name="Hamilton E.P."/>
            <person name="Orias E."/>
        </authorList>
    </citation>
    <scope>NUCLEOTIDE SEQUENCE [LARGE SCALE GENOMIC DNA]</scope>
    <source>
        <strain evidence="2">SB210</strain>
    </source>
</reference>
<gene>
    <name evidence="1" type="ORF">TTHERM_000170479</name>
</gene>
<dbReference type="GeneID" id="24437656"/>
<keyword evidence="2" id="KW-1185">Reference proteome</keyword>
<proteinExistence type="predicted"/>
<dbReference type="RefSeq" id="XP_012651244.1">
    <property type="nucleotide sequence ID" value="XM_012795790.1"/>
</dbReference>
<evidence type="ECO:0000313" key="1">
    <source>
        <dbReference type="EMBL" id="EWS76197.1"/>
    </source>
</evidence>
<protein>
    <submittedName>
        <fullName evidence="1">Uncharacterized protein</fullName>
    </submittedName>
</protein>
<organism evidence="1 2">
    <name type="scientific">Tetrahymena thermophila (strain SB210)</name>
    <dbReference type="NCBI Taxonomy" id="312017"/>
    <lineage>
        <taxon>Eukaryota</taxon>
        <taxon>Sar</taxon>
        <taxon>Alveolata</taxon>
        <taxon>Ciliophora</taxon>
        <taxon>Intramacronucleata</taxon>
        <taxon>Oligohymenophorea</taxon>
        <taxon>Hymenostomatida</taxon>
        <taxon>Tetrahymenina</taxon>
        <taxon>Tetrahymenidae</taxon>
        <taxon>Tetrahymena</taxon>
    </lineage>
</organism>
<sequence length="229" mass="27514">MDTCSVMQLSIITFKFLDTFLILKSSSKLRKENIRQNQFFPIQTKSYLIFFITLFLNKQKNCLSVAIYCFLTISLNFSKFFQNYILQIIDYKITEQIKLLLKQSKQQSLFKLIQAHEDGRLVISYKQEKHFSIPIFLIFSQVFFNSTLYPQNYRAMLKKLITSLLKSLICFFTISQSIYFYRNYFKFVLIQNLLLTQSTKHQSQYLFQQSSSLCEYSKLCSRKYYFINW</sequence>
<dbReference type="InParanoid" id="W7XEM2"/>
<accession>W7XEM2</accession>
<evidence type="ECO:0000313" key="2">
    <source>
        <dbReference type="Proteomes" id="UP000009168"/>
    </source>
</evidence>
<dbReference type="AlphaFoldDB" id="W7XEM2"/>